<dbReference type="EMBL" id="LSSL01000273">
    <property type="protein sequence ID" value="OLY85008.1"/>
    <property type="molecule type" value="Genomic_DNA"/>
</dbReference>
<evidence type="ECO:0000259" key="1">
    <source>
        <dbReference type="PROSITE" id="PS50878"/>
    </source>
</evidence>
<name>A0A1R0H7E1_9FUNG</name>
<comment type="caution">
    <text evidence="2">The sequence shown here is derived from an EMBL/GenBank/DDBJ whole genome shotgun (WGS) entry which is preliminary data.</text>
</comment>
<dbReference type="Pfam" id="PF00078">
    <property type="entry name" value="RVT_1"/>
    <property type="match status" value="1"/>
</dbReference>
<keyword evidence="3" id="KW-1185">Reference proteome</keyword>
<dbReference type="InterPro" id="IPR000477">
    <property type="entry name" value="RT_dom"/>
</dbReference>
<sequence>MILNQVKNSLSSLEAEAINVEQGLRLGDLLAPILYNLAIEPLLTALRNRVSGIKVVGESLKKISYADDILLSKHEKITSKLL</sequence>
<reference evidence="2 3" key="1">
    <citation type="journal article" date="2016" name="Mol. Biol. Evol.">
        <title>Genome-Wide Survey of Gut Fungi (Harpellales) Reveals the First Horizontally Transferred Ubiquitin Gene from a Mosquito Host.</title>
        <authorList>
            <person name="Wang Y."/>
            <person name="White M.M."/>
            <person name="Kvist S."/>
            <person name="Moncalvo J.M."/>
        </authorList>
    </citation>
    <scope>NUCLEOTIDE SEQUENCE [LARGE SCALE GENOMIC DNA]</scope>
    <source>
        <strain evidence="2 3">ALG-7-W6</strain>
    </source>
</reference>
<protein>
    <recommendedName>
        <fullName evidence="1">Reverse transcriptase domain-containing protein</fullName>
    </recommendedName>
</protein>
<feature type="domain" description="Reverse transcriptase" evidence="1">
    <location>
        <begin position="1"/>
        <end position="82"/>
    </location>
</feature>
<dbReference type="PROSITE" id="PS50878">
    <property type="entry name" value="RT_POL"/>
    <property type="match status" value="1"/>
</dbReference>
<dbReference type="Proteomes" id="UP000187455">
    <property type="component" value="Unassembled WGS sequence"/>
</dbReference>
<organism evidence="2 3">
    <name type="scientific">Smittium mucronatum</name>
    <dbReference type="NCBI Taxonomy" id="133383"/>
    <lineage>
        <taxon>Eukaryota</taxon>
        <taxon>Fungi</taxon>
        <taxon>Fungi incertae sedis</taxon>
        <taxon>Zoopagomycota</taxon>
        <taxon>Kickxellomycotina</taxon>
        <taxon>Harpellomycetes</taxon>
        <taxon>Harpellales</taxon>
        <taxon>Legeriomycetaceae</taxon>
        <taxon>Smittium</taxon>
    </lineage>
</organism>
<proteinExistence type="predicted"/>
<evidence type="ECO:0000313" key="2">
    <source>
        <dbReference type="EMBL" id="OLY85008.1"/>
    </source>
</evidence>
<dbReference type="AlphaFoldDB" id="A0A1R0H7E1"/>
<accession>A0A1R0H7E1</accession>
<evidence type="ECO:0000313" key="3">
    <source>
        <dbReference type="Proteomes" id="UP000187455"/>
    </source>
</evidence>
<gene>
    <name evidence="2" type="ORF">AYI68_g826</name>
</gene>
<dbReference type="OrthoDB" id="2272737at2759"/>